<dbReference type="RefSeq" id="WP_150062283.1">
    <property type="nucleotide sequence ID" value="NZ_JACHII010000002.1"/>
</dbReference>
<accession>A0A5M6IBT2</accession>
<comment type="caution">
    <text evidence="1">The sequence shown here is derived from an EMBL/GenBank/DDBJ whole genome shotgun (WGS) entry which is preliminary data.</text>
</comment>
<evidence type="ECO:0000313" key="2">
    <source>
        <dbReference type="Proteomes" id="UP000324065"/>
    </source>
</evidence>
<dbReference type="OrthoDB" id="7888976at2"/>
<proteinExistence type="predicted"/>
<dbReference type="Proteomes" id="UP000324065">
    <property type="component" value="Unassembled WGS sequence"/>
</dbReference>
<evidence type="ECO:0000313" key="1">
    <source>
        <dbReference type="EMBL" id="KAA5605572.1"/>
    </source>
</evidence>
<sequence length="438" mass="46952">MSDLLRHLLLGEAGGALSYEEARALAAQDDVSVRRILAGRPDLPPEVLYFLARDPDTDVRRIIAGNANTPLKASIVLTEDGDTEVRLTLVERIARLAPGLTADERDQVRRDAHTVLARLARDEIPRVRALLSEHLKDCPSVLPDVINRLARDAELAVAAPVLTFSPVLTDDDLLDIIRRQPGSGALSAIARRPAGLRESVTDALAASDDITAIADMLANQGAQIREETLDRLIDRAGTLPDWHEPLVRRPRLPLGAAQRLAMFVSDTLVQALMLRRDLSPGEGMAVANNVRERLARAGGDGDGDVLNFSPGWYETLRLRHARVAEESAQGIPLEARLLMAMTAGKRTECIAVLAGMAGVSPAAVAAAVKVASPKGLAAMAWKAGLSADIGARLQHWLAGIPPEDVLAPDPATGDYALSTAEMAWQVEMFCEAEARGPS</sequence>
<dbReference type="InterPro" id="IPR019285">
    <property type="entry name" value="DUF2336"/>
</dbReference>
<keyword evidence="2" id="KW-1185">Reference proteome</keyword>
<reference evidence="1 2" key="1">
    <citation type="submission" date="2019-09" db="EMBL/GenBank/DDBJ databases">
        <title>Genome sequence of Roseospira marina, one of the more divergent members of the non-sulfur purple photosynthetic bacterial family, the Rhodospirillaceae.</title>
        <authorList>
            <person name="Meyer T."/>
            <person name="Kyndt J."/>
        </authorList>
    </citation>
    <scope>NUCLEOTIDE SEQUENCE [LARGE SCALE GENOMIC DNA]</scope>
    <source>
        <strain evidence="1 2">DSM 15113</strain>
    </source>
</reference>
<dbReference type="Pfam" id="PF01816">
    <property type="entry name" value="LRV"/>
    <property type="match status" value="1"/>
</dbReference>
<dbReference type="InterPro" id="IPR011989">
    <property type="entry name" value="ARM-like"/>
</dbReference>
<gene>
    <name evidence="1" type="ORF">F1188_10045</name>
</gene>
<dbReference type="AlphaFoldDB" id="A0A5M6IBT2"/>
<organism evidence="1 2">
    <name type="scientific">Roseospira marina</name>
    <dbReference type="NCBI Taxonomy" id="140057"/>
    <lineage>
        <taxon>Bacteria</taxon>
        <taxon>Pseudomonadati</taxon>
        <taxon>Pseudomonadota</taxon>
        <taxon>Alphaproteobacteria</taxon>
        <taxon>Rhodospirillales</taxon>
        <taxon>Rhodospirillaceae</taxon>
        <taxon>Roseospira</taxon>
    </lineage>
</organism>
<dbReference type="Gene3D" id="1.25.10.10">
    <property type="entry name" value="Leucine-rich Repeat Variant"/>
    <property type="match status" value="1"/>
</dbReference>
<dbReference type="SUPFAM" id="SSF48371">
    <property type="entry name" value="ARM repeat"/>
    <property type="match status" value="1"/>
</dbReference>
<dbReference type="InterPro" id="IPR004830">
    <property type="entry name" value="LRR_variant"/>
</dbReference>
<dbReference type="InterPro" id="IPR016024">
    <property type="entry name" value="ARM-type_fold"/>
</dbReference>
<name>A0A5M6IBT2_9PROT</name>
<protein>
    <submittedName>
        <fullName evidence="1">DUF2336 domain-containing protein</fullName>
    </submittedName>
</protein>
<dbReference type="Pfam" id="PF10098">
    <property type="entry name" value="DUF2336"/>
    <property type="match status" value="1"/>
</dbReference>
<dbReference type="EMBL" id="VWPJ01000008">
    <property type="protein sequence ID" value="KAA5605572.1"/>
    <property type="molecule type" value="Genomic_DNA"/>
</dbReference>